<proteinExistence type="predicted"/>
<gene>
    <name evidence="3" type="ORF">IAC35_01490</name>
</gene>
<evidence type="ECO:0000256" key="1">
    <source>
        <dbReference type="SAM" id="Coils"/>
    </source>
</evidence>
<feature type="chain" id="PRO_5039455565" evidence="2">
    <location>
        <begin position="21"/>
        <end position="333"/>
    </location>
</feature>
<sequence length="333" mass="37932">MKRLLIVAAATCCSLALSFAQDDIQQATAEAAAALLEAPETEEEQEKPRYWTNSLQVDLGFSQTNLWSWAAGGYNTLSMSSGIDAKADFARNLSSWSNRLQLQYGFLWSADKENLLQKTNDLIYLESRLAYKTSKDSKWNYTVSFDFRSQFSDSYDSYTQDAATGLWSGKLKSGFLAPGYTNLAVGMEWAPADWFNVNIAPLTGGFTICDIPELRKNYGMKLKEDGLDPDDGNNYRSALFQSGAQIKMNLKASINDSFFYETQLVLFTDYLNKPFKENRVNWDNKITWQFAKFFKIGLNTWLIYDPIVFIDGRQHVQFKESFSINFTWLIASK</sequence>
<reference evidence="3" key="2">
    <citation type="journal article" date="2021" name="PeerJ">
        <title>Extensive microbial diversity within the chicken gut microbiome revealed by metagenomics and culture.</title>
        <authorList>
            <person name="Gilroy R."/>
            <person name="Ravi A."/>
            <person name="Getino M."/>
            <person name="Pursley I."/>
            <person name="Horton D.L."/>
            <person name="Alikhan N.F."/>
            <person name="Baker D."/>
            <person name="Gharbi K."/>
            <person name="Hall N."/>
            <person name="Watson M."/>
            <person name="Adriaenssens E.M."/>
            <person name="Foster-Nyarko E."/>
            <person name="Jarju S."/>
            <person name="Secka A."/>
            <person name="Antonio M."/>
            <person name="Oren A."/>
            <person name="Chaudhuri R.R."/>
            <person name="La Ragione R."/>
            <person name="Hildebrand F."/>
            <person name="Pallen M.J."/>
        </authorList>
    </citation>
    <scope>NUCLEOTIDE SEQUENCE</scope>
    <source>
        <strain evidence="3">ChiHecec2B26-709</strain>
    </source>
</reference>
<dbReference type="Proteomes" id="UP000886881">
    <property type="component" value="Unassembled WGS sequence"/>
</dbReference>
<feature type="signal peptide" evidence="2">
    <location>
        <begin position="1"/>
        <end position="20"/>
    </location>
</feature>
<evidence type="ECO:0000256" key="2">
    <source>
        <dbReference type="SAM" id="SignalP"/>
    </source>
</evidence>
<reference evidence="3" key="1">
    <citation type="submission" date="2020-10" db="EMBL/GenBank/DDBJ databases">
        <authorList>
            <person name="Gilroy R."/>
        </authorList>
    </citation>
    <scope>NUCLEOTIDE SEQUENCE</scope>
    <source>
        <strain evidence="3">ChiHecec2B26-709</strain>
    </source>
</reference>
<dbReference type="InterPro" id="IPR021428">
    <property type="entry name" value="DUF3078"/>
</dbReference>
<comment type="caution">
    <text evidence="3">The sequence shown here is derived from an EMBL/GenBank/DDBJ whole genome shotgun (WGS) entry which is preliminary data.</text>
</comment>
<evidence type="ECO:0000313" key="3">
    <source>
        <dbReference type="EMBL" id="HIT46512.1"/>
    </source>
</evidence>
<keyword evidence="1" id="KW-0175">Coiled coil</keyword>
<dbReference type="AlphaFoldDB" id="A0A9D1GNC9"/>
<dbReference type="Pfam" id="PF11276">
    <property type="entry name" value="DUF3078"/>
    <property type="match status" value="1"/>
</dbReference>
<accession>A0A9D1GNC9</accession>
<evidence type="ECO:0000313" key="4">
    <source>
        <dbReference type="Proteomes" id="UP000886881"/>
    </source>
</evidence>
<feature type="coiled-coil region" evidence="1">
    <location>
        <begin position="17"/>
        <end position="44"/>
    </location>
</feature>
<dbReference type="EMBL" id="DVLC01000028">
    <property type="protein sequence ID" value="HIT46512.1"/>
    <property type="molecule type" value="Genomic_DNA"/>
</dbReference>
<keyword evidence="2" id="KW-0732">Signal</keyword>
<protein>
    <submittedName>
        <fullName evidence="3">DUF3078 domain-containing protein</fullName>
    </submittedName>
</protein>
<name>A0A9D1GNC9_9BACT</name>
<organism evidence="3 4">
    <name type="scientific">Candidatus Cryptobacteroides merdipullorum</name>
    <dbReference type="NCBI Taxonomy" id="2840771"/>
    <lineage>
        <taxon>Bacteria</taxon>
        <taxon>Pseudomonadati</taxon>
        <taxon>Bacteroidota</taxon>
        <taxon>Bacteroidia</taxon>
        <taxon>Bacteroidales</taxon>
        <taxon>Candidatus Cryptobacteroides</taxon>
    </lineage>
</organism>